<keyword evidence="7 16" id="KW-0812">Transmembrane</keyword>
<dbReference type="EMBL" id="JANCMW010000002">
    <property type="protein sequence ID" value="MDF0749309.1"/>
    <property type="molecule type" value="Genomic_DNA"/>
</dbReference>
<evidence type="ECO:0000256" key="6">
    <source>
        <dbReference type="ARBA" id="ARBA00022519"/>
    </source>
</evidence>
<dbReference type="HAMAP" id="MF_00790">
    <property type="entry name" value="Lipase_chap"/>
    <property type="match status" value="1"/>
</dbReference>
<protein>
    <recommendedName>
        <fullName evidence="4 16">Lipase chaperone</fullName>
    </recommendedName>
    <alternativeName>
        <fullName evidence="16">Lipase activator protein</fullName>
    </alternativeName>
    <alternativeName>
        <fullName evidence="15 16">Lipase foldase</fullName>
    </alternativeName>
    <alternativeName>
        <fullName evidence="13 16">Lipase helper protein</fullName>
    </alternativeName>
    <alternativeName>
        <fullName evidence="14 16">Lipase modulator</fullName>
    </alternativeName>
</protein>
<evidence type="ECO:0000256" key="11">
    <source>
        <dbReference type="ARBA" id="ARBA00023136"/>
    </source>
</evidence>
<dbReference type="RefSeq" id="WP_275704807.1">
    <property type="nucleotide sequence ID" value="NZ_JANCMW010000002.1"/>
</dbReference>
<evidence type="ECO:0000256" key="9">
    <source>
        <dbReference type="ARBA" id="ARBA00022989"/>
    </source>
</evidence>
<evidence type="ECO:0000256" key="3">
    <source>
        <dbReference type="ARBA" id="ARBA00010358"/>
    </source>
</evidence>
<evidence type="ECO:0000256" key="10">
    <source>
        <dbReference type="ARBA" id="ARBA00023098"/>
    </source>
</evidence>
<keyword evidence="11 16" id="KW-0472">Membrane</keyword>
<comment type="function">
    <text evidence="1 16">May be involved in the folding of the extracellular lipase during its passage through the periplasm.</text>
</comment>
<keyword evidence="18" id="KW-0732">Signal</keyword>
<evidence type="ECO:0000256" key="1">
    <source>
        <dbReference type="ARBA" id="ARBA00003280"/>
    </source>
</evidence>
<keyword evidence="8 16" id="KW-0442">Lipid degradation</keyword>
<feature type="chain" id="PRO_5046508232" description="Lipase chaperone" evidence="18">
    <location>
        <begin position="21"/>
        <end position="342"/>
    </location>
</feature>
<keyword evidence="17" id="KW-0175">Coiled coil</keyword>
<keyword evidence="6 16" id="KW-0997">Cell inner membrane</keyword>
<accession>A0ABT5Y6K2</accession>
<reference evidence="19" key="1">
    <citation type="submission" date="2022-07" db="EMBL/GenBank/DDBJ databases">
        <title>Marinobacter iranensis a new bacterium isolate from a hipersaline lake in Iran.</title>
        <authorList>
            <person name="Mohammad A.M.A."/>
            <person name="Cristina S.-P."/>
            <person name="Antonio V."/>
        </authorList>
    </citation>
    <scope>NUCLEOTIDE SEQUENCE</scope>
    <source>
        <strain evidence="19">71-i</strain>
    </source>
</reference>
<feature type="coiled-coil region" evidence="17">
    <location>
        <begin position="274"/>
        <end position="301"/>
    </location>
</feature>
<keyword evidence="9 16" id="KW-1133">Transmembrane helix</keyword>
<comment type="caution">
    <text evidence="19">The sequence shown here is derived from an EMBL/GenBank/DDBJ whole genome shotgun (WGS) entry which is preliminary data.</text>
</comment>
<keyword evidence="5 16" id="KW-1003">Cell membrane</keyword>
<evidence type="ECO:0000313" key="20">
    <source>
        <dbReference type="Proteomes" id="UP001143391"/>
    </source>
</evidence>
<evidence type="ECO:0000256" key="5">
    <source>
        <dbReference type="ARBA" id="ARBA00022475"/>
    </source>
</evidence>
<proteinExistence type="inferred from homology"/>
<evidence type="ECO:0000313" key="19">
    <source>
        <dbReference type="EMBL" id="MDF0749309.1"/>
    </source>
</evidence>
<dbReference type="InterPro" id="IPR004961">
    <property type="entry name" value="Lipase_chaperone"/>
</dbReference>
<evidence type="ECO:0000256" key="8">
    <source>
        <dbReference type="ARBA" id="ARBA00022963"/>
    </source>
</evidence>
<organism evidence="19 20">
    <name type="scientific">Marinobacter iranensis</name>
    <dbReference type="NCBI Taxonomy" id="2962607"/>
    <lineage>
        <taxon>Bacteria</taxon>
        <taxon>Pseudomonadati</taxon>
        <taxon>Pseudomonadota</taxon>
        <taxon>Gammaproteobacteria</taxon>
        <taxon>Pseudomonadales</taxon>
        <taxon>Marinobacteraceae</taxon>
        <taxon>Marinobacter</taxon>
    </lineage>
</organism>
<gene>
    <name evidence="16" type="primary">lifO</name>
    <name evidence="19" type="ORF">NLU14_03600</name>
</gene>
<comment type="similarity">
    <text evidence="3 16">Belongs to the lipase chaperone family.</text>
</comment>
<keyword evidence="20" id="KW-1185">Reference proteome</keyword>
<evidence type="ECO:0000256" key="14">
    <source>
        <dbReference type="ARBA" id="ARBA00031542"/>
    </source>
</evidence>
<evidence type="ECO:0000256" key="2">
    <source>
        <dbReference type="ARBA" id="ARBA00004383"/>
    </source>
</evidence>
<evidence type="ECO:0000256" key="17">
    <source>
        <dbReference type="SAM" id="Coils"/>
    </source>
</evidence>
<evidence type="ECO:0000256" key="13">
    <source>
        <dbReference type="ARBA" id="ARBA00030948"/>
    </source>
</evidence>
<dbReference type="Pfam" id="PF03280">
    <property type="entry name" value="Lipase_chap"/>
    <property type="match status" value="1"/>
</dbReference>
<evidence type="ECO:0000256" key="12">
    <source>
        <dbReference type="ARBA" id="ARBA00023186"/>
    </source>
</evidence>
<evidence type="ECO:0000256" key="16">
    <source>
        <dbReference type="HAMAP-Rule" id="MF_00790"/>
    </source>
</evidence>
<evidence type="ECO:0000256" key="15">
    <source>
        <dbReference type="ARBA" id="ARBA00033028"/>
    </source>
</evidence>
<comment type="subcellular location">
    <subcellularLocation>
        <location evidence="2">Cell inner membrane</location>
        <topology evidence="2">Single-pass membrane protein</topology>
        <orientation evidence="2">Periplasmic side</orientation>
    </subcellularLocation>
</comment>
<evidence type="ECO:0000256" key="4">
    <source>
        <dbReference type="ARBA" id="ARBA00019692"/>
    </source>
</evidence>
<keyword evidence="12 16" id="KW-0143">Chaperone</keyword>
<keyword evidence="10 16" id="KW-0443">Lipid metabolism</keyword>
<dbReference type="Proteomes" id="UP001143391">
    <property type="component" value="Unassembled WGS sequence"/>
</dbReference>
<sequence length="342" mass="37617">MTGFLRFATLALLAMAVVFAGVVVFFGDGPATSRDGAATNDATIGVPPGRALAERSETPSKLVGEASAAVPDELPASLAGTSLPGGWARTDANGSLVPTPQLRQLFEYYLAALGEETLPQLIARIEQALDQLDQPARSEALATLGDYLDYKLALGDLEASYGNAGALDAGEMQRQMAEIRALRRTWMDAETADAFFSADEAVDRFRVEQLRIRTDPSLSDEQREQALARAELALPAPVREARRETRKFTDYQRARSEFADDPEALSAWREQRFGEEAARELEKVEAEQQAWENKWQAYSRELAKLEDLGLAGPEREAAIDSLRDNYFEGTEKLRAEALDSIR</sequence>
<evidence type="ECO:0000256" key="18">
    <source>
        <dbReference type="SAM" id="SignalP"/>
    </source>
</evidence>
<name>A0ABT5Y6K2_9GAMM</name>
<feature type="signal peptide" evidence="18">
    <location>
        <begin position="1"/>
        <end position="20"/>
    </location>
</feature>
<dbReference type="SUPFAM" id="SSF158855">
    <property type="entry name" value="Lipase chaperone-like"/>
    <property type="match status" value="1"/>
</dbReference>
<evidence type="ECO:0000256" key="7">
    <source>
        <dbReference type="ARBA" id="ARBA00022692"/>
    </source>
</evidence>